<feature type="transmembrane region" description="Helical" evidence="9">
    <location>
        <begin position="146"/>
        <end position="166"/>
    </location>
</feature>
<keyword evidence="3 9" id="KW-0812">Transmembrane</keyword>
<comment type="similarity">
    <text evidence="2">Belongs to the alkaline ceramidase family.</text>
</comment>
<evidence type="ECO:0000256" key="8">
    <source>
        <dbReference type="PIRSR" id="PIRSR608901-2"/>
    </source>
</evidence>
<dbReference type="STRING" id="645134.A0A0L0HES6"/>
<dbReference type="GO" id="GO:0005789">
    <property type="term" value="C:endoplasmic reticulum membrane"/>
    <property type="evidence" value="ECO:0007669"/>
    <property type="project" value="TreeGrafter"/>
</dbReference>
<keyword evidence="7" id="KW-0479">Metal-binding</keyword>
<dbReference type="VEuPathDB" id="FungiDB:SPPG_04885"/>
<dbReference type="EMBL" id="KQ257457">
    <property type="protein sequence ID" value="KNC99489.1"/>
    <property type="molecule type" value="Genomic_DNA"/>
</dbReference>
<dbReference type="eggNOG" id="KOG2329">
    <property type="taxonomic scope" value="Eukaryota"/>
</dbReference>
<dbReference type="PANTHER" id="PTHR46187">
    <property type="entry name" value="ALKALINE CERAMIDASE 3"/>
    <property type="match status" value="1"/>
</dbReference>
<dbReference type="Proteomes" id="UP000053201">
    <property type="component" value="Unassembled WGS sequence"/>
</dbReference>
<evidence type="ECO:0008006" key="12">
    <source>
        <dbReference type="Google" id="ProtNLM"/>
    </source>
</evidence>
<feature type="binding site" evidence="7">
    <location>
        <position position="35"/>
    </location>
    <ligand>
        <name>Ca(2+)</name>
        <dbReference type="ChEBI" id="CHEBI:29108"/>
    </ligand>
</feature>
<keyword evidence="11" id="KW-1185">Reference proteome</keyword>
<dbReference type="GO" id="GO:0046872">
    <property type="term" value="F:metal ion binding"/>
    <property type="evidence" value="ECO:0007669"/>
    <property type="project" value="UniProtKB-KW"/>
</dbReference>
<dbReference type="RefSeq" id="XP_016607529.1">
    <property type="nucleotide sequence ID" value="XM_016753124.1"/>
</dbReference>
<dbReference type="GeneID" id="27688312"/>
<reference evidence="10 11" key="1">
    <citation type="submission" date="2009-08" db="EMBL/GenBank/DDBJ databases">
        <title>The Genome Sequence of Spizellomyces punctatus strain DAOM BR117.</title>
        <authorList>
            <consortium name="The Broad Institute Genome Sequencing Platform"/>
            <person name="Russ C."/>
            <person name="Cuomo C."/>
            <person name="Shea T."/>
            <person name="Young S.K."/>
            <person name="Zeng Q."/>
            <person name="Koehrsen M."/>
            <person name="Haas B."/>
            <person name="Borodovsky M."/>
            <person name="Guigo R."/>
            <person name="Alvarado L."/>
            <person name="Berlin A."/>
            <person name="Bochicchio J."/>
            <person name="Borenstein D."/>
            <person name="Chapman S."/>
            <person name="Chen Z."/>
            <person name="Engels R."/>
            <person name="Freedman E."/>
            <person name="Gellesch M."/>
            <person name="Goldberg J."/>
            <person name="Griggs A."/>
            <person name="Gujja S."/>
            <person name="Heiman D."/>
            <person name="Hepburn T."/>
            <person name="Howarth C."/>
            <person name="Jen D."/>
            <person name="Larson L."/>
            <person name="Lewis B."/>
            <person name="Mehta T."/>
            <person name="Park D."/>
            <person name="Pearson M."/>
            <person name="Roberts A."/>
            <person name="Saif S."/>
            <person name="Shenoy N."/>
            <person name="Sisk P."/>
            <person name="Stolte C."/>
            <person name="Sykes S."/>
            <person name="Thomson T."/>
            <person name="Walk T."/>
            <person name="White J."/>
            <person name="Yandava C."/>
            <person name="Burger G."/>
            <person name="Gray M.W."/>
            <person name="Holland P.W.H."/>
            <person name="King N."/>
            <person name="Lang F.B.F."/>
            <person name="Roger A.J."/>
            <person name="Ruiz-Trillo I."/>
            <person name="Lander E."/>
            <person name="Nusbaum C."/>
        </authorList>
    </citation>
    <scope>NUCLEOTIDE SEQUENCE [LARGE SCALE GENOMIC DNA]</scope>
    <source>
        <strain evidence="10 11">DAOM BR117</strain>
    </source>
</reference>
<keyword evidence="7" id="KW-0106">Calcium</keyword>
<accession>A0A0L0HES6</accession>
<feature type="transmembrane region" description="Helical" evidence="9">
    <location>
        <begin position="120"/>
        <end position="140"/>
    </location>
</feature>
<evidence type="ECO:0000256" key="5">
    <source>
        <dbReference type="ARBA" id="ARBA00022989"/>
    </source>
</evidence>
<feature type="binding site" evidence="8">
    <location>
        <position position="229"/>
    </location>
    <ligand>
        <name>Zn(2+)</name>
        <dbReference type="ChEBI" id="CHEBI:29105"/>
        <note>catalytic</note>
    </ligand>
</feature>
<evidence type="ECO:0000256" key="1">
    <source>
        <dbReference type="ARBA" id="ARBA00004141"/>
    </source>
</evidence>
<evidence type="ECO:0000256" key="4">
    <source>
        <dbReference type="ARBA" id="ARBA00022801"/>
    </source>
</evidence>
<protein>
    <recommendedName>
        <fullName evidence="12">Alkaline phytoceramidase</fullName>
    </recommendedName>
</protein>
<feature type="binding site" evidence="7">
    <location>
        <position position="21"/>
    </location>
    <ligand>
        <name>Ca(2+)</name>
        <dbReference type="ChEBI" id="CHEBI:29108"/>
    </ligand>
</feature>
<feature type="binding site" evidence="7">
    <location>
        <position position="22"/>
    </location>
    <ligand>
        <name>Ca(2+)</name>
        <dbReference type="ChEBI" id="CHEBI:29108"/>
    </ligand>
</feature>
<dbReference type="GO" id="GO:0016811">
    <property type="term" value="F:hydrolase activity, acting on carbon-nitrogen (but not peptide) bonds, in linear amides"/>
    <property type="evidence" value="ECO:0007669"/>
    <property type="project" value="InterPro"/>
</dbReference>
<evidence type="ECO:0000256" key="6">
    <source>
        <dbReference type="ARBA" id="ARBA00023136"/>
    </source>
</evidence>
<dbReference type="InParanoid" id="A0A0L0HES6"/>
<dbReference type="Pfam" id="PF05875">
    <property type="entry name" value="Ceramidase"/>
    <property type="match status" value="1"/>
</dbReference>
<dbReference type="OrthoDB" id="187171at2759"/>
<comment type="subcellular location">
    <subcellularLocation>
        <location evidence="1">Membrane</location>
        <topology evidence="1">Multi-pass membrane protein</topology>
    </subcellularLocation>
</comment>
<evidence type="ECO:0000256" key="9">
    <source>
        <dbReference type="SAM" id="Phobius"/>
    </source>
</evidence>
<dbReference type="PANTHER" id="PTHR46187:SF3">
    <property type="entry name" value="ALKALINE CERAMIDASE 3"/>
    <property type="match status" value="1"/>
</dbReference>
<organism evidence="10 11">
    <name type="scientific">Spizellomyces punctatus (strain DAOM BR117)</name>
    <dbReference type="NCBI Taxonomy" id="645134"/>
    <lineage>
        <taxon>Eukaryota</taxon>
        <taxon>Fungi</taxon>
        <taxon>Fungi incertae sedis</taxon>
        <taxon>Chytridiomycota</taxon>
        <taxon>Chytridiomycota incertae sedis</taxon>
        <taxon>Chytridiomycetes</taxon>
        <taxon>Spizellomycetales</taxon>
        <taxon>Spizellomycetaceae</taxon>
        <taxon>Spizellomyces</taxon>
    </lineage>
</organism>
<name>A0A0L0HES6_SPIPD</name>
<feature type="transmembrane region" description="Helical" evidence="9">
    <location>
        <begin position="178"/>
        <end position="199"/>
    </location>
</feature>
<dbReference type="GO" id="GO:0046513">
    <property type="term" value="P:ceramide biosynthetic process"/>
    <property type="evidence" value="ECO:0007669"/>
    <property type="project" value="TreeGrafter"/>
</dbReference>
<keyword evidence="4" id="KW-0378">Hydrolase</keyword>
<feature type="binding site" evidence="8">
    <location>
        <position position="225"/>
    </location>
    <ligand>
        <name>Zn(2+)</name>
        <dbReference type="ChEBI" id="CHEBI:29105"/>
        <note>catalytic</note>
    </ligand>
</feature>
<keyword evidence="8" id="KW-0862">Zinc</keyword>
<evidence type="ECO:0000256" key="3">
    <source>
        <dbReference type="ARBA" id="ARBA00022692"/>
    </source>
</evidence>
<dbReference type="InterPro" id="IPR008901">
    <property type="entry name" value="ACER"/>
</dbReference>
<evidence type="ECO:0000313" key="10">
    <source>
        <dbReference type="EMBL" id="KNC99489.1"/>
    </source>
</evidence>
<proteinExistence type="inferred from homology"/>
<feature type="transmembrane region" description="Helical" evidence="9">
    <location>
        <begin position="64"/>
        <end position="84"/>
    </location>
</feature>
<dbReference type="OMA" id="SIDWCEL"/>
<feature type="transmembrane region" description="Helical" evidence="9">
    <location>
        <begin position="36"/>
        <end position="57"/>
    </location>
</feature>
<evidence type="ECO:0000313" key="11">
    <source>
        <dbReference type="Proteomes" id="UP000053201"/>
    </source>
</evidence>
<feature type="binding site" evidence="7">
    <location>
        <position position="24"/>
    </location>
    <ligand>
        <name>Ca(2+)</name>
        <dbReference type="ChEBI" id="CHEBI:29108"/>
    </ligand>
</feature>
<sequence length="279" mass="31445">MSGLTPAGVEGFWGPVTSTLDWCEENYLLSHYVAEWWNTTSNLVFHVTALIGIYNAVRVKAEARIIYSFLALAVVGTGSAAFHGSLTYEMQLMDELPMIYGSCIFVFSTLQTFPPGKFPTLTSIVLAVYALFVTVVYIMLRDPVFHQVSYAVLVAITSLVPIAHINKLGRIYPGTKRVLWFLYVTSLGSYLFGFLLWNIDNFYCDAFRSWKNTTGYPLRVLGELHAWWHLLTGYGSYGSVILSQYMRLLALGKANTVEFKYYGILPVIVPRDHKRGKGE</sequence>
<feature type="binding site" evidence="7">
    <location>
        <position position="26"/>
    </location>
    <ligand>
        <name>Ca(2+)</name>
        <dbReference type="ChEBI" id="CHEBI:29108"/>
    </ligand>
</feature>
<keyword evidence="6 9" id="KW-0472">Membrane</keyword>
<dbReference type="AlphaFoldDB" id="A0A0L0HES6"/>
<evidence type="ECO:0000256" key="7">
    <source>
        <dbReference type="PIRSR" id="PIRSR608901-1"/>
    </source>
</evidence>
<gene>
    <name evidence="10" type="ORF">SPPG_04885</name>
</gene>
<evidence type="ECO:0000256" key="2">
    <source>
        <dbReference type="ARBA" id="ARBA00009780"/>
    </source>
</evidence>
<comment type="cofactor">
    <cofactor evidence="8">
        <name>Zn(2+)</name>
        <dbReference type="ChEBI" id="CHEBI:29105"/>
    </cofactor>
</comment>
<feature type="binding site" evidence="8">
    <location>
        <position position="83"/>
    </location>
    <ligand>
        <name>Zn(2+)</name>
        <dbReference type="ChEBI" id="CHEBI:29105"/>
        <note>catalytic</note>
    </ligand>
</feature>
<keyword evidence="5 9" id="KW-1133">Transmembrane helix</keyword>
<dbReference type="GO" id="GO:0046514">
    <property type="term" value="P:ceramide catabolic process"/>
    <property type="evidence" value="ECO:0007669"/>
    <property type="project" value="TreeGrafter"/>
</dbReference>